<evidence type="ECO:0000256" key="2">
    <source>
        <dbReference type="ARBA" id="ARBA00022795"/>
    </source>
</evidence>
<dbReference type="PANTHER" id="PTHR39190">
    <property type="entry name" value="FLAGELLAR ASSEMBLY FACTOR FLIW"/>
    <property type="match status" value="1"/>
</dbReference>
<keyword evidence="4 5" id="KW-0143">Chaperone</keyword>
<dbReference type="STRING" id="1121302.SAMN02745163_00249"/>
<dbReference type="Proteomes" id="UP000184310">
    <property type="component" value="Unassembled WGS sequence"/>
</dbReference>
<dbReference type="GO" id="GO:0006417">
    <property type="term" value="P:regulation of translation"/>
    <property type="evidence" value="ECO:0007669"/>
    <property type="project" value="UniProtKB-KW"/>
</dbReference>
<dbReference type="AlphaFoldDB" id="A0A1M6B426"/>
<keyword evidence="6" id="KW-0282">Flagellum</keyword>
<keyword evidence="6" id="KW-0969">Cilium</keyword>
<keyword evidence="3 5" id="KW-0810">Translation regulation</keyword>
<evidence type="ECO:0000256" key="1">
    <source>
        <dbReference type="ARBA" id="ARBA00022490"/>
    </source>
</evidence>
<keyword evidence="7" id="KW-1185">Reference proteome</keyword>
<dbReference type="GO" id="GO:0005737">
    <property type="term" value="C:cytoplasm"/>
    <property type="evidence" value="ECO:0007669"/>
    <property type="project" value="UniProtKB-SubCell"/>
</dbReference>
<dbReference type="OrthoDB" id="9801235at2"/>
<dbReference type="PANTHER" id="PTHR39190:SF1">
    <property type="entry name" value="FLAGELLAR ASSEMBLY FACTOR FLIW"/>
    <property type="match status" value="1"/>
</dbReference>
<comment type="function">
    <text evidence="5">Acts as an anti-CsrA protein, binds CsrA and prevents it from repressing translation of its target genes, one of which is flagellin. Binds to flagellin and participates in the assembly of the flagellum.</text>
</comment>
<evidence type="ECO:0000313" key="7">
    <source>
        <dbReference type="Proteomes" id="UP000184310"/>
    </source>
</evidence>
<accession>A0A1M6B426</accession>
<organism evidence="6 7">
    <name type="scientific">Clostridium cavendishii DSM 21758</name>
    <dbReference type="NCBI Taxonomy" id="1121302"/>
    <lineage>
        <taxon>Bacteria</taxon>
        <taxon>Bacillati</taxon>
        <taxon>Bacillota</taxon>
        <taxon>Clostridia</taxon>
        <taxon>Eubacteriales</taxon>
        <taxon>Clostridiaceae</taxon>
        <taxon>Clostridium</taxon>
    </lineage>
</organism>
<dbReference type="RefSeq" id="WP_072984469.1">
    <property type="nucleotide sequence ID" value="NZ_FQZB01000003.1"/>
</dbReference>
<keyword evidence="2 5" id="KW-1005">Bacterial flagellum biogenesis</keyword>
<evidence type="ECO:0000256" key="5">
    <source>
        <dbReference type="HAMAP-Rule" id="MF_01185"/>
    </source>
</evidence>
<dbReference type="EMBL" id="FQZB01000003">
    <property type="protein sequence ID" value="SHI43417.1"/>
    <property type="molecule type" value="Genomic_DNA"/>
</dbReference>
<comment type="similarity">
    <text evidence="5">Belongs to the FliW family.</text>
</comment>
<dbReference type="GO" id="GO:0044780">
    <property type="term" value="P:bacterial-type flagellum assembly"/>
    <property type="evidence" value="ECO:0007669"/>
    <property type="project" value="UniProtKB-UniRule"/>
</dbReference>
<keyword evidence="6" id="KW-0966">Cell projection</keyword>
<dbReference type="InterPro" id="IPR003775">
    <property type="entry name" value="Flagellar_assembly_factor_FliW"/>
</dbReference>
<dbReference type="Pfam" id="PF02623">
    <property type="entry name" value="FliW"/>
    <property type="match status" value="1"/>
</dbReference>
<reference evidence="6 7" key="1">
    <citation type="submission" date="2016-11" db="EMBL/GenBank/DDBJ databases">
        <authorList>
            <person name="Jaros S."/>
            <person name="Januszkiewicz K."/>
            <person name="Wedrychowicz H."/>
        </authorList>
    </citation>
    <scope>NUCLEOTIDE SEQUENCE [LARGE SCALE GENOMIC DNA]</scope>
    <source>
        <strain evidence="6 7">DSM 21758</strain>
    </source>
</reference>
<comment type="subunit">
    <text evidence="5">Interacts with translational regulator CsrA and flagellin(s).</text>
</comment>
<keyword evidence="1 5" id="KW-0963">Cytoplasm</keyword>
<dbReference type="SUPFAM" id="SSF141457">
    <property type="entry name" value="BH3618-like"/>
    <property type="match status" value="1"/>
</dbReference>
<dbReference type="HAMAP" id="MF_01185">
    <property type="entry name" value="FliW"/>
    <property type="match status" value="1"/>
</dbReference>
<evidence type="ECO:0000256" key="4">
    <source>
        <dbReference type="ARBA" id="ARBA00023186"/>
    </source>
</evidence>
<dbReference type="Gene3D" id="2.30.290.10">
    <property type="entry name" value="BH3618-like"/>
    <property type="match status" value="1"/>
</dbReference>
<proteinExistence type="inferred from homology"/>
<sequence>MNFKSLYHGILEYTEKDVIMFNRGIPGLEGLKKFTLVNISETEEFKLLHSLEDEALGFIVVSPFSVIKDYEIDIPEDIIERLSISKPEEVLIYNTVTLNEDSKKITTNLRAPLIININNNLGEQLILNNENYKVKHPLIKE</sequence>
<gene>
    <name evidence="5" type="primary">fliW</name>
    <name evidence="6" type="ORF">SAMN02745163_00249</name>
</gene>
<dbReference type="NCBIfam" id="NF009793">
    <property type="entry name" value="PRK13285.1-1"/>
    <property type="match status" value="1"/>
</dbReference>
<name>A0A1M6B426_9CLOT</name>
<evidence type="ECO:0000313" key="6">
    <source>
        <dbReference type="EMBL" id="SHI43417.1"/>
    </source>
</evidence>
<evidence type="ECO:0000256" key="3">
    <source>
        <dbReference type="ARBA" id="ARBA00022845"/>
    </source>
</evidence>
<comment type="subcellular location">
    <subcellularLocation>
        <location evidence="5">Cytoplasm</location>
    </subcellularLocation>
</comment>
<dbReference type="InterPro" id="IPR024046">
    <property type="entry name" value="Flagellar_assmbl_FliW_dom_sf"/>
</dbReference>
<protein>
    <recommendedName>
        <fullName evidence="5">Flagellar assembly factor FliW</fullName>
    </recommendedName>
</protein>